<keyword evidence="1" id="KW-1133">Transmembrane helix</keyword>
<comment type="caution">
    <text evidence="2">The sequence shown here is derived from an EMBL/GenBank/DDBJ whole genome shotgun (WGS) entry which is preliminary data.</text>
</comment>
<protein>
    <submittedName>
        <fullName evidence="2">Uncharacterized protein</fullName>
    </submittedName>
</protein>
<name>A0A927GTI6_9BACL</name>
<organism evidence="2 3">
    <name type="scientific">Paenibacillus sabuli</name>
    <dbReference type="NCBI Taxonomy" id="2772509"/>
    <lineage>
        <taxon>Bacteria</taxon>
        <taxon>Bacillati</taxon>
        <taxon>Bacillota</taxon>
        <taxon>Bacilli</taxon>
        <taxon>Bacillales</taxon>
        <taxon>Paenibacillaceae</taxon>
        <taxon>Paenibacillus</taxon>
    </lineage>
</organism>
<accession>A0A927GTI6</accession>
<keyword evidence="1" id="KW-0812">Transmembrane</keyword>
<sequence length="49" mass="5188">MAEGWVTYVLVGFGVVVGVVGVIAYLRLVSKTSADDSADGERPSEDEKD</sequence>
<dbReference type="Proteomes" id="UP000621560">
    <property type="component" value="Unassembled WGS sequence"/>
</dbReference>
<feature type="transmembrane region" description="Helical" evidence="1">
    <location>
        <begin position="6"/>
        <end position="26"/>
    </location>
</feature>
<reference evidence="2" key="1">
    <citation type="submission" date="2020-09" db="EMBL/GenBank/DDBJ databases">
        <title>A novel bacterium of genus Paenibacillus, isolated from South China Sea.</title>
        <authorList>
            <person name="Huang H."/>
            <person name="Mo K."/>
            <person name="Hu Y."/>
        </authorList>
    </citation>
    <scope>NUCLEOTIDE SEQUENCE</scope>
    <source>
        <strain evidence="2">IB182496</strain>
    </source>
</reference>
<dbReference type="EMBL" id="JACXIZ010000036">
    <property type="protein sequence ID" value="MBD2847381.1"/>
    <property type="molecule type" value="Genomic_DNA"/>
</dbReference>
<proteinExistence type="predicted"/>
<keyword evidence="1" id="KW-0472">Membrane</keyword>
<evidence type="ECO:0000313" key="3">
    <source>
        <dbReference type="Proteomes" id="UP000621560"/>
    </source>
</evidence>
<evidence type="ECO:0000313" key="2">
    <source>
        <dbReference type="EMBL" id="MBD2847381.1"/>
    </source>
</evidence>
<keyword evidence="3" id="KW-1185">Reference proteome</keyword>
<gene>
    <name evidence="2" type="ORF">IDH44_19440</name>
</gene>
<dbReference type="AlphaFoldDB" id="A0A927GTI6"/>
<dbReference type="RefSeq" id="WP_190920484.1">
    <property type="nucleotide sequence ID" value="NZ_JACXIZ010000036.1"/>
</dbReference>
<evidence type="ECO:0000256" key="1">
    <source>
        <dbReference type="SAM" id="Phobius"/>
    </source>
</evidence>